<dbReference type="CDD" id="cd04793">
    <property type="entry name" value="LanC"/>
    <property type="match status" value="1"/>
</dbReference>
<reference evidence="2" key="1">
    <citation type="submission" date="2023-07" db="EMBL/GenBank/DDBJ databases">
        <title>30 novel species of actinomycetes from the DSMZ collection.</title>
        <authorList>
            <person name="Nouioui I."/>
        </authorList>
    </citation>
    <scope>NUCLEOTIDE SEQUENCE [LARGE SCALE GENOMIC DNA]</scope>
    <source>
        <strain evidence="2">DSM 41886</strain>
    </source>
</reference>
<proteinExistence type="predicted"/>
<evidence type="ECO:0000313" key="1">
    <source>
        <dbReference type="EMBL" id="MDT0447138.1"/>
    </source>
</evidence>
<gene>
    <name evidence="1" type="ORF">RM779_31765</name>
</gene>
<dbReference type="InterPro" id="IPR033889">
    <property type="entry name" value="LanC"/>
</dbReference>
<dbReference type="EMBL" id="JAVREV010000026">
    <property type="protein sequence ID" value="MDT0447138.1"/>
    <property type="molecule type" value="Genomic_DNA"/>
</dbReference>
<evidence type="ECO:0000313" key="2">
    <source>
        <dbReference type="Proteomes" id="UP001183615"/>
    </source>
</evidence>
<dbReference type="InterPro" id="IPR007822">
    <property type="entry name" value="LANC-like"/>
</dbReference>
<comment type="caution">
    <text evidence="1">The sequence shown here is derived from an EMBL/GenBank/DDBJ whole genome shotgun (WGS) entry which is preliminary data.</text>
</comment>
<keyword evidence="2" id="KW-1185">Reference proteome</keyword>
<dbReference type="Proteomes" id="UP001183615">
    <property type="component" value="Unassembled WGS sequence"/>
</dbReference>
<protein>
    <submittedName>
        <fullName evidence="1">Lanthionine synthetase C family protein</fullName>
    </submittedName>
</protein>
<dbReference type="SUPFAM" id="SSF158745">
    <property type="entry name" value="LanC-like"/>
    <property type="match status" value="1"/>
</dbReference>
<name>A0ABU2SEA6_9ACTN</name>
<dbReference type="PRINTS" id="PR01950">
    <property type="entry name" value="LANCSUPER"/>
</dbReference>
<dbReference type="SMART" id="SM01260">
    <property type="entry name" value="LANC_like"/>
    <property type="match status" value="1"/>
</dbReference>
<dbReference type="Gene3D" id="1.50.10.20">
    <property type="match status" value="1"/>
</dbReference>
<dbReference type="Pfam" id="PF05147">
    <property type="entry name" value="LANC_like"/>
    <property type="match status" value="1"/>
</dbReference>
<accession>A0ABU2SEA6</accession>
<sequence>MSAWSDEAVVAEIAARANAWTPPAGQPLGLADGTVGTALLLAELSRHDPELRRAAHARLTDAATTLLPVAGRLGPGLYQGTAGLAFAIRAAVRKPGDYATIRERLDTFLRERLGRLLALEKARMSEGKELVPRERFDAVTGVTGIARYFLDDPAGPQAVRDALRYLTALTEPRVHEGRTLPGWAGPPWPGQEADGDTIDVGLAHGIAGPLALLSLCWSRGIRVPGQDAAIRRAAKWLLSWRQDDEAGPYWPMMVSAADEAAGRRPRHEPHRPSWCYGPPGIARALQLAGLALGETEWPRVAVDAMHAVRRRPEGRAGLDDPGLCHGLAGQAHLTRVIAHDAQDPILAEHAASLTDRLRARFEPASAFGYPTRGRRRLPPAIWDAPTFLEGSAGVALVLHRRGPTPPRWDAALLVN</sequence>
<dbReference type="PRINTS" id="PR01955">
    <property type="entry name" value="LANCFRANKIA"/>
</dbReference>
<organism evidence="1 2">
    <name type="scientific">Streptomyces johnsoniae</name>
    <dbReference type="NCBI Taxonomy" id="3075532"/>
    <lineage>
        <taxon>Bacteria</taxon>
        <taxon>Bacillati</taxon>
        <taxon>Actinomycetota</taxon>
        <taxon>Actinomycetes</taxon>
        <taxon>Kitasatosporales</taxon>
        <taxon>Streptomycetaceae</taxon>
        <taxon>Streptomyces</taxon>
    </lineage>
</organism>
<dbReference type="RefSeq" id="WP_311621256.1">
    <property type="nucleotide sequence ID" value="NZ_JAVREV010000026.1"/>
</dbReference>